<keyword evidence="4" id="KW-1185">Reference proteome</keyword>
<feature type="region of interest" description="Disordered" evidence="1">
    <location>
        <begin position="201"/>
        <end position="220"/>
    </location>
</feature>
<proteinExistence type="predicted"/>
<organism evidence="3 4">
    <name type="scientific">Marasmius tenuissimus</name>
    <dbReference type="NCBI Taxonomy" id="585030"/>
    <lineage>
        <taxon>Eukaryota</taxon>
        <taxon>Fungi</taxon>
        <taxon>Dikarya</taxon>
        <taxon>Basidiomycota</taxon>
        <taxon>Agaricomycotina</taxon>
        <taxon>Agaricomycetes</taxon>
        <taxon>Agaricomycetidae</taxon>
        <taxon>Agaricales</taxon>
        <taxon>Marasmiineae</taxon>
        <taxon>Marasmiaceae</taxon>
        <taxon>Marasmius</taxon>
    </lineage>
</organism>
<evidence type="ECO:0000256" key="1">
    <source>
        <dbReference type="SAM" id="MobiDB-lite"/>
    </source>
</evidence>
<keyword evidence="2" id="KW-0472">Membrane</keyword>
<reference evidence="3 4" key="1">
    <citation type="submission" date="2024-05" db="EMBL/GenBank/DDBJ databases">
        <title>A draft genome resource for the thread blight pathogen Marasmius tenuissimus strain MS-2.</title>
        <authorList>
            <person name="Yulfo-Soto G.E."/>
            <person name="Baruah I.K."/>
            <person name="Amoako-Attah I."/>
            <person name="Bukari Y."/>
            <person name="Meinhardt L.W."/>
            <person name="Bailey B.A."/>
            <person name="Cohen S.P."/>
        </authorList>
    </citation>
    <scope>NUCLEOTIDE SEQUENCE [LARGE SCALE GENOMIC DNA]</scope>
    <source>
        <strain evidence="3 4">MS-2</strain>
    </source>
</reference>
<comment type="caution">
    <text evidence="3">The sequence shown here is derived from an EMBL/GenBank/DDBJ whole genome shotgun (WGS) entry which is preliminary data.</text>
</comment>
<evidence type="ECO:0000313" key="4">
    <source>
        <dbReference type="Proteomes" id="UP001437256"/>
    </source>
</evidence>
<keyword evidence="2" id="KW-0812">Transmembrane</keyword>
<name>A0ABR3A824_9AGAR</name>
<evidence type="ECO:0000256" key="2">
    <source>
        <dbReference type="SAM" id="Phobius"/>
    </source>
</evidence>
<accession>A0ABR3A824</accession>
<feature type="transmembrane region" description="Helical" evidence="2">
    <location>
        <begin position="42"/>
        <end position="62"/>
    </location>
</feature>
<keyword evidence="2" id="KW-1133">Transmembrane helix</keyword>
<gene>
    <name evidence="3" type="ORF">AAF712_003514</name>
</gene>
<protein>
    <submittedName>
        <fullName evidence="3">Uncharacterized protein</fullName>
    </submittedName>
</protein>
<dbReference type="EMBL" id="JBBXMP010000012">
    <property type="protein sequence ID" value="KAL0069479.1"/>
    <property type="molecule type" value="Genomic_DNA"/>
</dbReference>
<evidence type="ECO:0000313" key="3">
    <source>
        <dbReference type="EMBL" id="KAL0069479.1"/>
    </source>
</evidence>
<dbReference type="Proteomes" id="UP001437256">
    <property type="component" value="Unassembled WGS sequence"/>
</dbReference>
<sequence length="220" mass="25048">MLDDGRHFIRRQGLFSLSLASRLAQRAWYRKDGTPRSKIRGAVYTLIGSCIVLVSISALEVMEDLQDLIYQLVAMLQVQRVVYEDYNLVDFSDYRQTAEYFRSLSTPFLLTAQEADEDTVDHFFDHLVNLDDETSGQLKERVHVRMKEAATEVHHLVQGIKDQPLESFQSVVKVMREALYEVITDVAVEADERVAALVKAFKDDPGKPPPPKGRGYELIG</sequence>